<evidence type="ECO:0000313" key="5">
    <source>
        <dbReference type="Proteomes" id="UP000659654"/>
    </source>
</evidence>
<keyword evidence="5" id="KW-1185">Reference proteome</keyword>
<evidence type="ECO:0000313" key="3">
    <source>
        <dbReference type="EMBL" id="CAG9129296.1"/>
    </source>
</evidence>
<accession>A0A1I7SKY1</accession>
<evidence type="ECO:0000313" key="2">
    <source>
        <dbReference type="EMBL" id="CAD5233842.1"/>
    </source>
</evidence>
<dbReference type="Proteomes" id="UP000095284">
    <property type="component" value="Unplaced"/>
</dbReference>
<dbReference type="EMBL" id="CAJFDI010000006">
    <property type="protein sequence ID" value="CAD5233842.1"/>
    <property type="molecule type" value="Genomic_DNA"/>
</dbReference>
<dbReference type="Proteomes" id="UP000659654">
    <property type="component" value="Unassembled WGS sequence"/>
</dbReference>
<reference evidence="6" key="1">
    <citation type="submission" date="2016-11" db="UniProtKB">
        <authorList>
            <consortium name="WormBaseParasite"/>
        </authorList>
    </citation>
    <scope>IDENTIFICATION</scope>
</reference>
<sequence>MTETRMSEFYDVFKDCVVESKRMKFIEELGDVRDFDMDLFKKMPRFLHQKLSVRRRDKMNLVVLEAFMDNYSRLERFSRYKRCCDLIYDEGRGAFEAYKIFMSLSSRFRNALLCRLHGSDIIMENTTIISCCKNVTVLFSGSVAQFLDFYLHFPFEVKNAYLKCNCKVSRPVRIPREAECLYSVCIDEFRMLVSACEILGFLGNVETVRIKSRCIRGLRGQMEVDKLILTDRHGPAVAMKMEGDVLKIVNNWDVNFQVILKKIKIKGQPKRLNMRFSTCKDRYLAAGVCKPFKKVFKQLEEVNLVYTVTTRFPEIAFDGLFREAEELAEGDLRVNFRIRHVYNILTPMNGVRHVFVTVGRIFKTNFIRLADREGCGFAFDFTDRNLTIHFCSGELNNCGLRRNEGEYDGELADSQNNHDDSSSDGDEM</sequence>
<gene>
    <name evidence="2" type="ORF">BXYJ_LOCUS13933</name>
</gene>
<proteinExistence type="predicted"/>
<evidence type="ECO:0000256" key="1">
    <source>
        <dbReference type="SAM" id="MobiDB-lite"/>
    </source>
</evidence>
<protein>
    <submittedName>
        <fullName evidence="2">(pine wood nematode) hypothetical protein</fullName>
    </submittedName>
</protein>
<name>A0A1I7SKY1_BURXY</name>
<evidence type="ECO:0000313" key="4">
    <source>
        <dbReference type="Proteomes" id="UP000095284"/>
    </source>
</evidence>
<feature type="region of interest" description="Disordered" evidence="1">
    <location>
        <begin position="407"/>
        <end position="428"/>
    </location>
</feature>
<dbReference type="Proteomes" id="UP000582659">
    <property type="component" value="Unassembled WGS sequence"/>
</dbReference>
<dbReference type="EMBL" id="CAJFCV020000006">
    <property type="protein sequence ID" value="CAG9129296.1"/>
    <property type="molecule type" value="Genomic_DNA"/>
</dbReference>
<evidence type="ECO:0000313" key="6">
    <source>
        <dbReference type="WBParaSite" id="BXY_1371300.1"/>
    </source>
</evidence>
<dbReference type="WBParaSite" id="BXY_1371300.1">
    <property type="protein sequence ID" value="BXY_1371300.1"/>
    <property type="gene ID" value="BXY_1371300"/>
</dbReference>
<reference evidence="3" key="2">
    <citation type="submission" date="2020-08" db="EMBL/GenBank/DDBJ databases">
        <authorList>
            <person name="Kikuchi T."/>
        </authorList>
    </citation>
    <scope>NUCLEOTIDE SEQUENCE</scope>
    <source>
        <strain evidence="2">Ka4C1</strain>
    </source>
</reference>
<dbReference type="AlphaFoldDB" id="A0A1I7SKY1"/>
<organism evidence="4 6">
    <name type="scientific">Bursaphelenchus xylophilus</name>
    <name type="common">Pinewood nematode worm</name>
    <name type="synonym">Aphelenchoides xylophilus</name>
    <dbReference type="NCBI Taxonomy" id="6326"/>
    <lineage>
        <taxon>Eukaryota</taxon>
        <taxon>Metazoa</taxon>
        <taxon>Ecdysozoa</taxon>
        <taxon>Nematoda</taxon>
        <taxon>Chromadorea</taxon>
        <taxon>Rhabditida</taxon>
        <taxon>Tylenchina</taxon>
        <taxon>Tylenchomorpha</taxon>
        <taxon>Aphelenchoidea</taxon>
        <taxon>Aphelenchoididae</taxon>
        <taxon>Bursaphelenchus</taxon>
    </lineage>
</organism>